<sequence length="396" mass="44433">MEETISQFSKTTAAFCNHLQSSCDALKQSVDRRPIPLDSASSTFIQCLNRRIASASSDLNLLELMSFGTVSFEELLGHCNEVYKNNQNRILEIQDRLGSFGYVPEVEIDEVDLNTPMAQGFDLKDELDPYSAYNGPVSVASSIMKSLEEDPLMDESLSLKSLGLSDVCLATLASEGSLLLLPDRHANSKMDDPDISMKETIKCYGDNLHNMKSPDQDAANMGVIEGELKPAEALRAFVKASKDDYESLPSYVKSLTSWELKLDIITSVGFLNDSAFPSLLSWRMYTISRKYNWTAMRFVVLDLLIAVEKINSSLKNKDKTEGSNYFRQDEIESMDLGLLRALSFSTLEMDLQMRDSNLRSQPKKSRPKARTYLLLLIRMNRLAIEATDGLISYEVL</sequence>
<keyword evidence="10" id="KW-0206">Cytoskeleton</keyword>
<dbReference type="GO" id="GO:0007059">
    <property type="term" value="P:chromosome segregation"/>
    <property type="evidence" value="ECO:0007669"/>
    <property type="project" value="InterPro"/>
</dbReference>
<dbReference type="AlphaFoldDB" id="A0AAV1RZ78"/>
<evidence type="ECO:0000256" key="2">
    <source>
        <dbReference type="ARBA" id="ARBA00004629"/>
    </source>
</evidence>
<evidence type="ECO:0000313" key="13">
    <source>
        <dbReference type="EMBL" id="CAK7342169.1"/>
    </source>
</evidence>
<reference evidence="13 14" key="1">
    <citation type="submission" date="2024-01" db="EMBL/GenBank/DDBJ databases">
        <authorList>
            <person name="Waweru B."/>
        </authorList>
    </citation>
    <scope>NUCLEOTIDE SEQUENCE [LARGE SCALE GENOMIC DNA]</scope>
</reference>
<evidence type="ECO:0000256" key="9">
    <source>
        <dbReference type="ARBA" id="ARBA00022838"/>
    </source>
</evidence>
<dbReference type="PANTHER" id="PTHR48118">
    <property type="entry name" value="SPINDLE AND KINETOCHORE-ASSOCIATED PROTEIN 3"/>
    <property type="match status" value="1"/>
</dbReference>
<dbReference type="EMBL" id="CAWUPB010001160">
    <property type="protein sequence ID" value="CAK7342169.1"/>
    <property type="molecule type" value="Genomic_DNA"/>
</dbReference>
<organism evidence="13 14">
    <name type="scientific">Dovyalis caffra</name>
    <dbReference type="NCBI Taxonomy" id="77055"/>
    <lineage>
        <taxon>Eukaryota</taxon>
        <taxon>Viridiplantae</taxon>
        <taxon>Streptophyta</taxon>
        <taxon>Embryophyta</taxon>
        <taxon>Tracheophyta</taxon>
        <taxon>Spermatophyta</taxon>
        <taxon>Magnoliopsida</taxon>
        <taxon>eudicotyledons</taxon>
        <taxon>Gunneridae</taxon>
        <taxon>Pentapetalae</taxon>
        <taxon>rosids</taxon>
        <taxon>fabids</taxon>
        <taxon>Malpighiales</taxon>
        <taxon>Salicaceae</taxon>
        <taxon>Flacourtieae</taxon>
        <taxon>Dovyalis</taxon>
    </lineage>
</organism>
<evidence type="ECO:0000256" key="8">
    <source>
        <dbReference type="ARBA" id="ARBA00022776"/>
    </source>
</evidence>
<dbReference type="InterPro" id="IPR033341">
    <property type="entry name" value="SKA3"/>
</dbReference>
<keyword evidence="7" id="KW-0493">Microtubule</keyword>
<dbReference type="GO" id="GO:0051301">
    <property type="term" value="P:cell division"/>
    <property type="evidence" value="ECO:0007669"/>
    <property type="project" value="UniProtKB-KW"/>
</dbReference>
<evidence type="ECO:0000256" key="12">
    <source>
        <dbReference type="ARBA" id="ARBA00023328"/>
    </source>
</evidence>
<accession>A0AAV1RZ78</accession>
<comment type="subcellular location">
    <subcellularLocation>
        <location evidence="2">Chromosome</location>
        <location evidence="2">Centromere</location>
        <location evidence="2">Kinetochore</location>
    </subcellularLocation>
    <subcellularLocation>
        <location evidence="1">Cytoplasm</location>
        <location evidence="1">Cytoskeleton</location>
        <location evidence="1">Spindle</location>
    </subcellularLocation>
</comment>
<comment type="caution">
    <text evidence="13">The sequence shown here is derived from an EMBL/GenBank/DDBJ whole genome shotgun (WGS) entry which is preliminary data.</text>
</comment>
<evidence type="ECO:0000256" key="4">
    <source>
        <dbReference type="ARBA" id="ARBA00022454"/>
    </source>
</evidence>
<keyword evidence="14" id="KW-1185">Reference proteome</keyword>
<keyword evidence="5" id="KW-0963">Cytoplasm</keyword>
<evidence type="ECO:0000256" key="5">
    <source>
        <dbReference type="ARBA" id="ARBA00022490"/>
    </source>
</evidence>
<keyword evidence="4" id="KW-0158">Chromosome</keyword>
<evidence type="ECO:0008006" key="15">
    <source>
        <dbReference type="Google" id="ProtNLM"/>
    </source>
</evidence>
<evidence type="ECO:0000256" key="7">
    <source>
        <dbReference type="ARBA" id="ARBA00022701"/>
    </source>
</evidence>
<dbReference type="GO" id="GO:0005876">
    <property type="term" value="C:spindle microtubule"/>
    <property type="evidence" value="ECO:0007669"/>
    <property type="project" value="TreeGrafter"/>
</dbReference>
<protein>
    <recommendedName>
        <fullName evidence="15">Spindle and kinetochore-associated protein 3</fullName>
    </recommendedName>
</protein>
<evidence type="ECO:0000313" key="14">
    <source>
        <dbReference type="Proteomes" id="UP001314170"/>
    </source>
</evidence>
<keyword evidence="8" id="KW-0498">Mitosis</keyword>
<keyword evidence="6" id="KW-0132">Cell division</keyword>
<keyword evidence="9" id="KW-0995">Kinetochore</keyword>
<dbReference type="PANTHER" id="PTHR48118:SF1">
    <property type="entry name" value="SPINDLE AND KINETOCHORE-ASSOCIATED PROTEIN 3"/>
    <property type="match status" value="1"/>
</dbReference>
<evidence type="ECO:0000256" key="10">
    <source>
        <dbReference type="ARBA" id="ARBA00023212"/>
    </source>
</evidence>
<evidence type="ECO:0000256" key="6">
    <source>
        <dbReference type="ARBA" id="ARBA00022618"/>
    </source>
</evidence>
<evidence type="ECO:0000256" key="1">
    <source>
        <dbReference type="ARBA" id="ARBA00004186"/>
    </source>
</evidence>
<dbReference type="GO" id="GO:0000278">
    <property type="term" value="P:mitotic cell cycle"/>
    <property type="evidence" value="ECO:0007669"/>
    <property type="project" value="TreeGrafter"/>
</dbReference>
<dbReference type="GO" id="GO:0000940">
    <property type="term" value="C:outer kinetochore"/>
    <property type="evidence" value="ECO:0007669"/>
    <property type="project" value="InterPro"/>
</dbReference>
<comment type="similarity">
    <text evidence="3">Belongs to the SKA3 family.</text>
</comment>
<name>A0AAV1RZ78_9ROSI</name>
<dbReference type="Proteomes" id="UP001314170">
    <property type="component" value="Unassembled WGS sequence"/>
</dbReference>
<proteinExistence type="inferred from homology"/>
<evidence type="ECO:0000256" key="11">
    <source>
        <dbReference type="ARBA" id="ARBA00023306"/>
    </source>
</evidence>
<keyword evidence="12" id="KW-0137">Centromere</keyword>
<keyword evidence="11" id="KW-0131">Cell cycle</keyword>
<gene>
    <name evidence="13" type="ORF">DCAF_LOCUS16654</name>
</gene>
<evidence type="ECO:0000256" key="3">
    <source>
        <dbReference type="ARBA" id="ARBA00007716"/>
    </source>
</evidence>